<dbReference type="AlphaFoldDB" id="A0A8H5CCB5"/>
<evidence type="ECO:0000259" key="2">
    <source>
        <dbReference type="Pfam" id="PF20415"/>
    </source>
</evidence>
<feature type="domain" description="DUF6699" evidence="2">
    <location>
        <begin position="100"/>
        <end position="224"/>
    </location>
</feature>
<gene>
    <name evidence="3" type="ORF">D9611_011138</name>
</gene>
<protein>
    <recommendedName>
        <fullName evidence="2">DUF6699 domain-containing protein</fullName>
    </recommendedName>
</protein>
<evidence type="ECO:0000313" key="4">
    <source>
        <dbReference type="Proteomes" id="UP000541558"/>
    </source>
</evidence>
<dbReference type="Proteomes" id="UP000541558">
    <property type="component" value="Unassembled WGS sequence"/>
</dbReference>
<comment type="caution">
    <text evidence="3">The sequence shown here is derived from an EMBL/GenBank/DDBJ whole genome shotgun (WGS) entry which is preliminary data.</text>
</comment>
<reference evidence="3 4" key="1">
    <citation type="journal article" date="2020" name="ISME J.">
        <title>Uncovering the hidden diversity of litter-decomposition mechanisms in mushroom-forming fungi.</title>
        <authorList>
            <person name="Floudas D."/>
            <person name="Bentzer J."/>
            <person name="Ahren D."/>
            <person name="Johansson T."/>
            <person name="Persson P."/>
            <person name="Tunlid A."/>
        </authorList>
    </citation>
    <scope>NUCLEOTIDE SEQUENCE [LARGE SCALE GENOMIC DNA]</scope>
    <source>
        <strain evidence="3 4">CBS 175.51</strain>
    </source>
</reference>
<evidence type="ECO:0000313" key="3">
    <source>
        <dbReference type="EMBL" id="KAF5339139.1"/>
    </source>
</evidence>
<name>A0A8H5CCB5_9AGAR</name>
<proteinExistence type="predicted"/>
<keyword evidence="4" id="KW-1185">Reference proteome</keyword>
<dbReference type="OrthoDB" id="2783256at2759"/>
<accession>A0A8H5CCB5</accession>
<dbReference type="InterPro" id="IPR046522">
    <property type="entry name" value="DUF6699"/>
</dbReference>
<dbReference type="Pfam" id="PF20415">
    <property type="entry name" value="DUF6699"/>
    <property type="match status" value="1"/>
</dbReference>
<sequence>MSKRVHFSSTNRVYSPVPGTPSPSASTSSLPSSPDLPTPPPELDIDDPSQYPRSPYPHNLNFDHLFPEFEVDKEMHVHACLAYDPFSQPAVAHDLSVPIAHVREQYPLFSLQEPATQPPLQSLTVICPDFLPWDIHIKSSAVHPDAYVSVDDVVTTIYKELRLPVHHIEYQGLGPDKYAVDAAYFARLSRIENQQQRDQEASKGVKRVDFLRGRNRFLGLCVTPRGNDVWELNVS</sequence>
<evidence type="ECO:0000256" key="1">
    <source>
        <dbReference type="SAM" id="MobiDB-lite"/>
    </source>
</evidence>
<dbReference type="EMBL" id="JAACJK010000009">
    <property type="protein sequence ID" value="KAF5339139.1"/>
    <property type="molecule type" value="Genomic_DNA"/>
</dbReference>
<organism evidence="3 4">
    <name type="scientific">Ephemerocybe angulata</name>
    <dbReference type="NCBI Taxonomy" id="980116"/>
    <lineage>
        <taxon>Eukaryota</taxon>
        <taxon>Fungi</taxon>
        <taxon>Dikarya</taxon>
        <taxon>Basidiomycota</taxon>
        <taxon>Agaricomycotina</taxon>
        <taxon>Agaricomycetes</taxon>
        <taxon>Agaricomycetidae</taxon>
        <taxon>Agaricales</taxon>
        <taxon>Agaricineae</taxon>
        <taxon>Psathyrellaceae</taxon>
        <taxon>Ephemerocybe</taxon>
    </lineage>
</organism>
<feature type="compositionally biased region" description="Low complexity" evidence="1">
    <location>
        <begin position="22"/>
        <end position="33"/>
    </location>
</feature>
<feature type="region of interest" description="Disordered" evidence="1">
    <location>
        <begin position="1"/>
        <end position="54"/>
    </location>
</feature>